<dbReference type="GO" id="GO:0002953">
    <property type="term" value="F:5'-deoxynucleotidase activity"/>
    <property type="evidence" value="ECO:0007669"/>
    <property type="project" value="InterPro"/>
</dbReference>
<proteinExistence type="inferred from homology"/>
<dbReference type="AlphaFoldDB" id="A0A9P6KK38"/>
<evidence type="ECO:0000259" key="7">
    <source>
        <dbReference type="Pfam" id="PF13023"/>
    </source>
</evidence>
<dbReference type="InterPro" id="IPR000850">
    <property type="entry name" value="Adenylat/UMP-CMP_kin"/>
</dbReference>
<dbReference type="GO" id="GO:0046872">
    <property type="term" value="F:metal ion binding"/>
    <property type="evidence" value="ECO:0007669"/>
    <property type="project" value="UniProtKB-KW"/>
</dbReference>
<dbReference type="GO" id="GO:0019205">
    <property type="term" value="F:nucleobase-containing compound kinase activity"/>
    <property type="evidence" value="ECO:0007669"/>
    <property type="project" value="InterPro"/>
</dbReference>
<keyword evidence="5" id="KW-0378">Hydrolase</keyword>
<evidence type="ECO:0000313" key="8">
    <source>
        <dbReference type="EMBL" id="KAF9728651.1"/>
    </source>
</evidence>
<dbReference type="PANTHER" id="PTHR11845">
    <property type="entry name" value="5'-DEOXYNUCLEOTIDASE HDDC2"/>
    <property type="match status" value="1"/>
</dbReference>
<dbReference type="Gene3D" id="1.10.3210.10">
    <property type="entry name" value="Hypothetical protein af1432"/>
    <property type="match status" value="1"/>
</dbReference>
<dbReference type="InterPro" id="IPR039356">
    <property type="entry name" value="YfbR/HDDC2"/>
</dbReference>
<dbReference type="Proteomes" id="UP000756921">
    <property type="component" value="Unassembled WGS sequence"/>
</dbReference>
<protein>
    <submittedName>
        <fullName evidence="9">Cytidylate kinase</fullName>
    </submittedName>
</protein>
<keyword evidence="2" id="KW-0479">Metal-binding</keyword>
<evidence type="ECO:0000256" key="2">
    <source>
        <dbReference type="ARBA" id="ARBA00022723"/>
    </source>
</evidence>
<dbReference type="PRINTS" id="PR00094">
    <property type="entry name" value="ADENYLTKNASE"/>
</dbReference>
<dbReference type="HAMAP" id="MF_00235">
    <property type="entry name" value="Adenylate_kinase_Adk"/>
    <property type="match status" value="1"/>
</dbReference>
<keyword evidence="3" id="KW-0547">Nucleotide-binding</keyword>
<evidence type="ECO:0000256" key="4">
    <source>
        <dbReference type="ARBA" id="ARBA00022777"/>
    </source>
</evidence>
<keyword evidence="1 6" id="KW-0808">Transferase</keyword>
<dbReference type="InterPro" id="IPR006674">
    <property type="entry name" value="HD_domain"/>
</dbReference>
<name>A0A9P6KK38_9PLEO</name>
<evidence type="ECO:0000256" key="1">
    <source>
        <dbReference type="ARBA" id="ARBA00022679"/>
    </source>
</evidence>
<evidence type="ECO:0000256" key="3">
    <source>
        <dbReference type="ARBA" id="ARBA00022741"/>
    </source>
</evidence>
<comment type="similarity">
    <text evidence="6">Belongs to the adenylate kinase family.</text>
</comment>
<dbReference type="EMBL" id="WJXW01000015">
    <property type="protein sequence ID" value="KAF9730058.1"/>
    <property type="molecule type" value="Genomic_DNA"/>
</dbReference>
<keyword evidence="10" id="KW-1185">Reference proteome</keyword>
<dbReference type="Gene3D" id="3.40.50.300">
    <property type="entry name" value="P-loop containing nucleotide triphosphate hydrolases"/>
    <property type="match status" value="1"/>
</dbReference>
<evidence type="ECO:0000313" key="9">
    <source>
        <dbReference type="EMBL" id="KAF9730058.1"/>
    </source>
</evidence>
<dbReference type="GO" id="GO:0006139">
    <property type="term" value="P:nucleobase-containing compound metabolic process"/>
    <property type="evidence" value="ECO:0007669"/>
    <property type="project" value="InterPro"/>
</dbReference>
<dbReference type="FunFam" id="1.10.3210.10:FF:000035">
    <property type="entry name" value="HD family hydrolase"/>
    <property type="match status" value="1"/>
</dbReference>
<dbReference type="Pfam" id="PF00406">
    <property type="entry name" value="ADK"/>
    <property type="match status" value="1"/>
</dbReference>
<comment type="caution">
    <text evidence="9">The sequence shown here is derived from an EMBL/GenBank/DDBJ whole genome shotgun (WGS) entry which is preliminary data.</text>
</comment>
<organism evidence="9 10">
    <name type="scientific">Paraphaeosphaeria minitans</name>
    <dbReference type="NCBI Taxonomy" id="565426"/>
    <lineage>
        <taxon>Eukaryota</taxon>
        <taxon>Fungi</taxon>
        <taxon>Dikarya</taxon>
        <taxon>Ascomycota</taxon>
        <taxon>Pezizomycotina</taxon>
        <taxon>Dothideomycetes</taxon>
        <taxon>Pleosporomycetidae</taxon>
        <taxon>Pleosporales</taxon>
        <taxon>Massarineae</taxon>
        <taxon>Didymosphaeriaceae</taxon>
        <taxon>Paraphaeosphaeria</taxon>
    </lineage>
</organism>
<dbReference type="SUPFAM" id="SSF109604">
    <property type="entry name" value="HD-domain/PDEase-like"/>
    <property type="match status" value="1"/>
</dbReference>
<dbReference type="PANTHER" id="PTHR11845:SF13">
    <property type="entry name" value="5'-DEOXYNUCLEOTIDASE HDDC2"/>
    <property type="match status" value="1"/>
</dbReference>
<accession>A0A9P6KK38</accession>
<dbReference type="SUPFAM" id="SSF52540">
    <property type="entry name" value="P-loop containing nucleoside triphosphate hydrolases"/>
    <property type="match status" value="1"/>
</dbReference>
<sequence>MQFFFLELIEGLKNTLRRGWELRNVPNPESVSDHMYRMAVMCFMVSGIDSEMQTRAVQMALVHDMGEALIGDITPSDGISTEQKFKREEMALEFLACTLRTSNPDLANSILDLWHEYEDGRTDTAILVKQLDKLECYHQAIIYEERTGIDLEEFKELKEKITLPELQPLLDECLKRHKEIKQRRLIDPIVIFVSGGPGVGKGTQSERLAKEFGFHHISVGDLLRKEEARLLSPYRDFISQSIKKSILLPAQFTTQLLRQAMDDVQGQERHMFLLDGFPRNVAQAVDFESKICRNYATISLDCSETEMLSRLQNRSAQSIRIDDNPDSITKRLQTFNANNTEVLKHLQQRGPLFHVSTNYE</sequence>
<evidence type="ECO:0000256" key="6">
    <source>
        <dbReference type="RuleBase" id="RU003330"/>
    </source>
</evidence>
<feature type="domain" description="HD" evidence="7">
    <location>
        <begin position="10"/>
        <end position="162"/>
    </location>
</feature>
<dbReference type="InterPro" id="IPR027417">
    <property type="entry name" value="P-loop_NTPase"/>
</dbReference>
<dbReference type="PROSITE" id="PS00113">
    <property type="entry name" value="ADENYLATE_KINASE"/>
    <property type="match status" value="1"/>
</dbReference>
<evidence type="ECO:0000313" key="10">
    <source>
        <dbReference type="Proteomes" id="UP000756921"/>
    </source>
</evidence>
<reference evidence="9" key="1">
    <citation type="journal article" date="2020" name="Mol. Plant Microbe Interact.">
        <title>Genome Sequence of the Biocontrol Agent Coniothyrium minitans strain Conio (IMI 134523).</title>
        <authorList>
            <person name="Patel D."/>
            <person name="Shittu T.A."/>
            <person name="Baroncelli R."/>
            <person name="Muthumeenakshi S."/>
            <person name="Osborne T.H."/>
            <person name="Janganan T.K."/>
            <person name="Sreenivasaprasad S."/>
        </authorList>
    </citation>
    <scope>NUCLEOTIDE SEQUENCE</scope>
    <source>
        <strain evidence="9">Conio</strain>
    </source>
</reference>
<dbReference type="InterPro" id="IPR033690">
    <property type="entry name" value="Adenylat_kinase_CS"/>
</dbReference>
<dbReference type="GO" id="GO:0005524">
    <property type="term" value="F:ATP binding"/>
    <property type="evidence" value="ECO:0007669"/>
    <property type="project" value="InterPro"/>
</dbReference>
<gene>
    <name evidence="9" type="ORF">PMIN01_11991</name>
    <name evidence="8" type="ORF">PMIN01_13479</name>
</gene>
<dbReference type="Pfam" id="PF13023">
    <property type="entry name" value="HD_3"/>
    <property type="match status" value="1"/>
</dbReference>
<keyword evidence="4 6" id="KW-0418">Kinase</keyword>
<dbReference type="CDD" id="cd01428">
    <property type="entry name" value="ADK"/>
    <property type="match status" value="1"/>
</dbReference>
<dbReference type="OrthoDB" id="442176at2759"/>
<dbReference type="EMBL" id="WJXW01000019">
    <property type="protein sequence ID" value="KAF9728651.1"/>
    <property type="molecule type" value="Genomic_DNA"/>
</dbReference>
<dbReference type="GO" id="GO:0005737">
    <property type="term" value="C:cytoplasm"/>
    <property type="evidence" value="ECO:0007669"/>
    <property type="project" value="TreeGrafter"/>
</dbReference>
<evidence type="ECO:0000256" key="5">
    <source>
        <dbReference type="ARBA" id="ARBA00022801"/>
    </source>
</evidence>